<dbReference type="SUPFAM" id="SSF51735">
    <property type="entry name" value="NAD(P)-binding Rossmann-fold domains"/>
    <property type="match status" value="1"/>
</dbReference>
<dbReference type="Pfam" id="PF01370">
    <property type="entry name" value="Epimerase"/>
    <property type="match status" value="1"/>
</dbReference>
<name>A0A1X6P1D9_PORUM</name>
<dbReference type="InterPro" id="IPR051207">
    <property type="entry name" value="ComplexI_NDUFA9_subunit"/>
</dbReference>
<organism evidence="2 3">
    <name type="scientific">Porphyra umbilicalis</name>
    <name type="common">Purple laver</name>
    <name type="synonym">Red alga</name>
    <dbReference type="NCBI Taxonomy" id="2786"/>
    <lineage>
        <taxon>Eukaryota</taxon>
        <taxon>Rhodophyta</taxon>
        <taxon>Bangiophyceae</taxon>
        <taxon>Bangiales</taxon>
        <taxon>Bangiaceae</taxon>
        <taxon>Porphyra</taxon>
    </lineage>
</organism>
<keyword evidence="3" id="KW-1185">Reference proteome</keyword>
<dbReference type="Proteomes" id="UP000218209">
    <property type="component" value="Unassembled WGS sequence"/>
</dbReference>
<dbReference type="EMBL" id="KV918947">
    <property type="protein sequence ID" value="OSX74443.1"/>
    <property type="molecule type" value="Genomic_DNA"/>
</dbReference>
<dbReference type="PANTHER" id="PTHR12126:SF11">
    <property type="entry name" value="NADH DEHYDROGENASE [UBIQUINONE] 1 ALPHA SUBCOMPLEX SUBUNIT 9, MITOCHONDRIAL"/>
    <property type="match status" value="1"/>
</dbReference>
<reference evidence="2 3" key="1">
    <citation type="submission" date="2017-03" db="EMBL/GenBank/DDBJ databases">
        <title>WGS assembly of Porphyra umbilicalis.</title>
        <authorList>
            <person name="Brawley S.H."/>
            <person name="Blouin N.A."/>
            <person name="Ficko-Blean E."/>
            <person name="Wheeler G.L."/>
            <person name="Lohr M."/>
            <person name="Goodson H.V."/>
            <person name="Jenkins J.W."/>
            <person name="Blaby-Haas C.E."/>
            <person name="Helliwell K.E."/>
            <person name="Chan C."/>
            <person name="Marriage T."/>
            <person name="Bhattacharya D."/>
            <person name="Klein A.S."/>
            <person name="Badis Y."/>
            <person name="Brodie J."/>
            <person name="Cao Y."/>
            <person name="Collen J."/>
            <person name="Dittami S.M."/>
            <person name="Gachon C.M."/>
            <person name="Green B.R."/>
            <person name="Karpowicz S."/>
            <person name="Kim J.W."/>
            <person name="Kudahl U."/>
            <person name="Lin S."/>
            <person name="Michel G."/>
            <person name="Mittag M."/>
            <person name="Olson B.J."/>
            <person name="Pangilinan J."/>
            <person name="Peng Y."/>
            <person name="Qiu H."/>
            <person name="Shu S."/>
            <person name="Singer J.T."/>
            <person name="Smith A.G."/>
            <person name="Sprecher B.N."/>
            <person name="Wagner V."/>
            <person name="Wang W."/>
            <person name="Wang Z.-Y."/>
            <person name="Yan J."/>
            <person name="Yarish C."/>
            <person name="Zoeuner-Riek S."/>
            <person name="Zhuang Y."/>
            <person name="Zou Y."/>
            <person name="Lindquist E.A."/>
            <person name="Grimwood J."/>
            <person name="Barry K."/>
            <person name="Rokhsar D.S."/>
            <person name="Schmutz J."/>
            <person name="Stiller J.W."/>
            <person name="Grossman A.R."/>
            <person name="Prochnik S.E."/>
        </authorList>
    </citation>
    <scope>NUCLEOTIDE SEQUENCE [LARGE SCALE GENOMIC DNA]</scope>
    <source>
        <strain evidence="2">4086291</strain>
    </source>
</reference>
<gene>
    <name evidence="2" type="ORF">BU14_0289s0022</name>
</gene>
<sequence>MRALTRGHGGRASVSGVTASVFGGTGFLGRYVVNALGRIGSQVVTPYRGDELESRRLRLMGDLGQIVPMPFELRDAASVGRAVAPSSVVINLIGKAYPTRYYTLEQAHVDAPRTLARAAAEAGAAHFVHVSTVAPPPSAVVGRSEWFRTKAAGEAAVREEFPTATIVRVTEMFGAEDRFLTRMGEWTAKYRAVFMAGDGTAPVQPVHVRDVAAAVATAARDVEGFRGRDVEVGGADVVPLAEVVEFVKAATKRDVPAVAVPTMVMEAAVGLTGKRLPFVNATPRWSVEDVRREAAGVALSTTPAEGVLRLSDMGIVPVTYDGEFGEEVLRRFHKGGDRSALFYTH</sequence>
<dbReference type="Gene3D" id="3.40.50.720">
    <property type="entry name" value="NAD(P)-binding Rossmann-like Domain"/>
    <property type="match status" value="1"/>
</dbReference>
<protein>
    <recommendedName>
        <fullName evidence="1">NAD-dependent epimerase/dehydratase domain-containing protein</fullName>
    </recommendedName>
</protein>
<dbReference type="AlphaFoldDB" id="A0A1X6P1D9"/>
<dbReference type="GO" id="GO:0005739">
    <property type="term" value="C:mitochondrion"/>
    <property type="evidence" value="ECO:0007669"/>
    <property type="project" value="TreeGrafter"/>
</dbReference>
<dbReference type="PANTHER" id="PTHR12126">
    <property type="entry name" value="NADH-UBIQUINONE OXIDOREDUCTASE 39 KDA SUBUNIT-RELATED"/>
    <property type="match status" value="1"/>
</dbReference>
<feature type="domain" description="NAD-dependent epimerase/dehydratase" evidence="1">
    <location>
        <begin position="21"/>
        <end position="233"/>
    </location>
</feature>
<proteinExistence type="predicted"/>
<dbReference type="InterPro" id="IPR036291">
    <property type="entry name" value="NAD(P)-bd_dom_sf"/>
</dbReference>
<evidence type="ECO:0000313" key="3">
    <source>
        <dbReference type="Proteomes" id="UP000218209"/>
    </source>
</evidence>
<accession>A0A1X6P1D9</accession>
<evidence type="ECO:0000259" key="1">
    <source>
        <dbReference type="Pfam" id="PF01370"/>
    </source>
</evidence>
<evidence type="ECO:0000313" key="2">
    <source>
        <dbReference type="EMBL" id="OSX74443.1"/>
    </source>
</evidence>
<dbReference type="OrthoDB" id="275457at2759"/>
<dbReference type="GO" id="GO:0044877">
    <property type="term" value="F:protein-containing complex binding"/>
    <property type="evidence" value="ECO:0007669"/>
    <property type="project" value="TreeGrafter"/>
</dbReference>
<dbReference type="InterPro" id="IPR001509">
    <property type="entry name" value="Epimerase_deHydtase"/>
</dbReference>